<comment type="caution">
    <text evidence="3">The sequence shown here is derived from an EMBL/GenBank/DDBJ whole genome shotgun (WGS) entry which is preliminary data.</text>
</comment>
<name>A0ABV2IUV4_9HYPH</name>
<gene>
    <name evidence="3" type="ORF">ABID16_000574</name>
</gene>
<feature type="signal peptide" evidence="2">
    <location>
        <begin position="1"/>
        <end position="26"/>
    </location>
</feature>
<dbReference type="Proteomes" id="UP001549047">
    <property type="component" value="Unassembled WGS sequence"/>
</dbReference>
<protein>
    <submittedName>
        <fullName evidence="3">Outer membrane biosynthesis protein TonB</fullName>
    </submittedName>
</protein>
<dbReference type="EMBL" id="JBEPMB010000001">
    <property type="protein sequence ID" value="MET3612269.1"/>
    <property type="molecule type" value="Genomic_DNA"/>
</dbReference>
<evidence type="ECO:0000313" key="4">
    <source>
        <dbReference type="Proteomes" id="UP001549047"/>
    </source>
</evidence>
<keyword evidence="4" id="KW-1185">Reference proteome</keyword>
<feature type="region of interest" description="Disordered" evidence="1">
    <location>
        <begin position="90"/>
        <end position="124"/>
    </location>
</feature>
<proteinExistence type="predicted"/>
<dbReference type="RefSeq" id="WP_354554841.1">
    <property type="nucleotide sequence ID" value="NZ_JBEPMB010000001.1"/>
</dbReference>
<sequence>MRHLTRLFLIVCLLAGLAAAPAASFAAPQGHEMTTAMMTDMDASMDAHHMMMQTEKTKPASPAHHGDHAAACAAWCAGAFLTTLPASPAWNHATPSPRLEPTPAEPLTGLVPAPPLQPPKRLLS</sequence>
<evidence type="ECO:0000256" key="2">
    <source>
        <dbReference type="SAM" id="SignalP"/>
    </source>
</evidence>
<accession>A0ABV2IUV4</accession>
<reference evidence="3 4" key="1">
    <citation type="submission" date="2024-06" db="EMBL/GenBank/DDBJ databases">
        <title>Genomic Encyclopedia of Type Strains, Phase IV (KMG-IV): sequencing the most valuable type-strain genomes for metagenomic binning, comparative biology and taxonomic classification.</title>
        <authorList>
            <person name="Goeker M."/>
        </authorList>
    </citation>
    <scope>NUCLEOTIDE SEQUENCE [LARGE SCALE GENOMIC DNA]</scope>
    <source>
        <strain evidence="3 4">DSM 29780</strain>
    </source>
</reference>
<keyword evidence="2" id="KW-0732">Signal</keyword>
<organism evidence="3 4">
    <name type="scientific">Rhizobium aquaticum</name>
    <dbReference type="NCBI Taxonomy" id="1549636"/>
    <lineage>
        <taxon>Bacteria</taxon>
        <taxon>Pseudomonadati</taxon>
        <taxon>Pseudomonadota</taxon>
        <taxon>Alphaproteobacteria</taxon>
        <taxon>Hyphomicrobiales</taxon>
        <taxon>Rhizobiaceae</taxon>
        <taxon>Rhizobium/Agrobacterium group</taxon>
        <taxon>Rhizobium</taxon>
    </lineage>
</organism>
<evidence type="ECO:0000256" key="1">
    <source>
        <dbReference type="SAM" id="MobiDB-lite"/>
    </source>
</evidence>
<evidence type="ECO:0000313" key="3">
    <source>
        <dbReference type="EMBL" id="MET3612269.1"/>
    </source>
</evidence>
<feature type="chain" id="PRO_5045139129" evidence="2">
    <location>
        <begin position="27"/>
        <end position="124"/>
    </location>
</feature>